<feature type="domain" description="AtuA-like ferredoxin-fold" evidence="1">
    <location>
        <begin position="4"/>
        <end position="99"/>
    </location>
</feature>
<dbReference type="Pfam" id="PF23544">
    <property type="entry name" value="AtuA_ferredoxin"/>
    <property type="match status" value="1"/>
</dbReference>
<dbReference type="EMBL" id="LQPH01000038">
    <property type="protein sequence ID" value="ORW31447.1"/>
    <property type="molecule type" value="Genomic_DNA"/>
</dbReference>
<dbReference type="OrthoDB" id="21390at2"/>
<accession>A0A0F5N6E5</accession>
<sequence length="111" mass="11778">MPTIDELAFVRSGDKGDISNVVVLARDAEAFAALQRGLRPEAITSFMKGLVTGTVTIYTLPRLHAFNIVMRGALGGGATATLRFDETGKSMCSILSRMPLPEPAIEGKATP</sequence>
<evidence type="ECO:0000313" key="2">
    <source>
        <dbReference type="EMBL" id="ORW31447.1"/>
    </source>
</evidence>
<evidence type="ECO:0000313" key="3">
    <source>
        <dbReference type="Proteomes" id="UP000193781"/>
    </source>
</evidence>
<dbReference type="RefSeq" id="WP_007172213.1">
    <property type="nucleotide sequence ID" value="NZ_JACKSS010000148.1"/>
</dbReference>
<reference evidence="2 3" key="1">
    <citation type="submission" date="2016-01" db="EMBL/GenBank/DDBJ databases">
        <title>The new phylogeny of the genus Mycobacterium.</title>
        <authorList>
            <person name="Tarcisio F."/>
            <person name="Conor M."/>
            <person name="Antonella G."/>
            <person name="Elisabetta G."/>
            <person name="Giulia F.S."/>
            <person name="Sara T."/>
            <person name="Anna F."/>
            <person name="Clotilde B."/>
            <person name="Roberto B."/>
            <person name="Veronica D.S."/>
            <person name="Fabio R."/>
            <person name="Monica P."/>
            <person name="Olivier J."/>
            <person name="Enrico T."/>
            <person name="Nicola S."/>
        </authorList>
    </citation>
    <scope>NUCLEOTIDE SEQUENCE [LARGE SCALE GENOMIC DNA]</scope>
    <source>
        <strain evidence="2 3">DSM 44803</strain>
    </source>
</reference>
<keyword evidence="3" id="KW-1185">Reference proteome</keyword>
<protein>
    <recommendedName>
        <fullName evidence="1">AtuA-like ferredoxin-fold domain-containing protein</fullName>
    </recommendedName>
</protein>
<dbReference type="PANTHER" id="PTHR47708:SF2">
    <property type="entry name" value="SI:CH73-132F6.5"/>
    <property type="match status" value="1"/>
</dbReference>
<proteinExistence type="predicted"/>
<dbReference type="Proteomes" id="UP000193781">
    <property type="component" value="Unassembled WGS sequence"/>
</dbReference>
<gene>
    <name evidence="2" type="ORF">AWC17_25690</name>
</gene>
<dbReference type="PANTHER" id="PTHR47708">
    <property type="match status" value="1"/>
</dbReference>
<name>A0A0F5N6E5_9MYCO</name>
<dbReference type="STRING" id="244292.ABW17_29070"/>
<evidence type="ECO:0000259" key="1">
    <source>
        <dbReference type="Pfam" id="PF23544"/>
    </source>
</evidence>
<dbReference type="AlphaFoldDB" id="A0A0F5N6E5"/>
<comment type="caution">
    <text evidence="2">The sequence shown here is derived from an EMBL/GenBank/DDBJ whole genome shotgun (WGS) entry which is preliminary data.</text>
</comment>
<organism evidence="2 3">
    <name type="scientific">Mycobacterium nebraskense</name>
    <dbReference type="NCBI Taxonomy" id="244292"/>
    <lineage>
        <taxon>Bacteria</taxon>
        <taxon>Bacillati</taxon>
        <taxon>Actinomycetota</taxon>
        <taxon>Actinomycetes</taxon>
        <taxon>Mycobacteriales</taxon>
        <taxon>Mycobacteriaceae</taxon>
        <taxon>Mycobacterium</taxon>
    </lineage>
</organism>
<dbReference type="InterPro" id="IPR056362">
    <property type="entry name" value="AtuA-like_ferredoxin_dom"/>
</dbReference>